<keyword evidence="1" id="KW-0547">Nucleotide-binding</keyword>
<reference evidence="4 5" key="1">
    <citation type="journal article" date="2012" name="J. Bacteriol.">
        <title>Complete Genome Sequence of Mycobacterium vaccae Type Strain ATCC 25954.</title>
        <authorList>
            <person name="Ho Y.S."/>
            <person name="Adroub S.A."/>
            <person name="Abadi M."/>
            <person name="Al Alwan B."/>
            <person name="Alkhateeb R."/>
            <person name="Gao G."/>
            <person name="Ragab A."/>
            <person name="Ali S."/>
            <person name="van Soolingen D."/>
            <person name="Bitter W."/>
            <person name="Pain A."/>
            <person name="Abdallah A.M."/>
        </authorList>
    </citation>
    <scope>NUCLEOTIDE SEQUENCE [LARGE SCALE GENOMIC DNA]</scope>
    <source>
        <strain evidence="4 5">ATCC 25954</strain>
    </source>
</reference>
<dbReference type="PANTHER" id="PTHR16305:SF28">
    <property type="entry name" value="GUANYLATE CYCLASE DOMAIN-CONTAINING PROTEIN"/>
    <property type="match status" value="1"/>
</dbReference>
<dbReference type="AlphaFoldDB" id="K0V1X1"/>
<dbReference type="GO" id="GO:0004016">
    <property type="term" value="F:adenylate cyclase activity"/>
    <property type="evidence" value="ECO:0007669"/>
    <property type="project" value="TreeGrafter"/>
</dbReference>
<sequence length="869" mass="91595">MRLAWPLVGRGHETRLIEAALSDADTAGVVISGHAGVGKSRVASAALDAAAARGHEVRWIAGSSAARDIPLGAMASWADPADTHALQSVCGVIERLTAAPRPVLIGVDDAHQLDDMSLFVLHQIVHRRTAKLIVTLREGETVPGGLSELWRLADFEWLTLAPLPRDDTATLLTRSLDGPVDPESVSRLHRLTGGNVLYLRHIVEQELADGRLTRRHDHWRWSGEPSVPQTLVELIESRMGALRPEVAAVLDVLAVGEPLELAVLQRITDPAAVEEADVHGLVSVDRDGPRPEVRVAHPLYGEVRRNRTAPTRLRRLRGLVATELAAAPDHDEVRILVRRAALILDSDLEPDADLLLRAARGAVCLADLPLAERLAEAAGRAGAGPSAQFVRAHALSWLGHGDTAEEVLTGVDTEALSEGDFARYTFFRASNMLWELAEPARAQQIIAAAGRVTSAPARDEIAAVRAVHAFATDRPGDALAAAQDLELEDLPAAIGGEVAWVLTNIHGDAGRTAAAESVAETGYEIVRSSDAPQLRCNIADAHVGALLMAGRVRSAQQLAERERRHAADLPGAARLLGVAIAGRAALGAGLVADARSLLGRAATTLSAAGHDIGWGYRYRVPYVVALAVTGEIDRAAELLASLQAKRRPFRALGTETAVARAWVAAGQGAVSEAVGILADAAENAAAAGQFAAEAECLQLATQFGARTTHPRLRELAAVVEGPRVRVAGQFAAALEAGNPAELTAVSEAFEEIGDRIAAVDAAAHAVVLYRHAGLRGSALGCAARADALAADGGGVRTPALAAAGSDLPVTEREREVIALLGLGLSNRDIAERLVLSPRTVEGHIYKAMIKTGVSSREELAALLRPRKSG</sequence>
<dbReference type="EMBL" id="ALQA01000093">
    <property type="protein sequence ID" value="EJZ04974.1"/>
    <property type="molecule type" value="Genomic_DNA"/>
</dbReference>
<accession>K0V1X1</accession>
<dbReference type="GO" id="GO:0006355">
    <property type="term" value="P:regulation of DNA-templated transcription"/>
    <property type="evidence" value="ECO:0007669"/>
    <property type="project" value="InterPro"/>
</dbReference>
<dbReference type="CDD" id="cd06170">
    <property type="entry name" value="LuxR_C_like"/>
    <property type="match status" value="1"/>
</dbReference>
<dbReference type="PATRIC" id="fig|1194972.3.peg.5337"/>
<dbReference type="PROSITE" id="PS50043">
    <property type="entry name" value="HTH_LUXR_2"/>
    <property type="match status" value="1"/>
</dbReference>
<comment type="caution">
    <text evidence="4">The sequence shown here is derived from an EMBL/GenBank/DDBJ whole genome shotgun (WGS) entry which is preliminary data.</text>
</comment>
<evidence type="ECO:0000259" key="3">
    <source>
        <dbReference type="PROSITE" id="PS50043"/>
    </source>
</evidence>
<dbReference type="HOGENOM" id="CLU_015308_1_0_11"/>
<dbReference type="Pfam" id="PF00196">
    <property type="entry name" value="GerE"/>
    <property type="match status" value="1"/>
</dbReference>
<dbReference type="InterPro" id="IPR036388">
    <property type="entry name" value="WH-like_DNA-bd_sf"/>
</dbReference>
<evidence type="ECO:0000256" key="2">
    <source>
        <dbReference type="ARBA" id="ARBA00022840"/>
    </source>
</evidence>
<dbReference type="PRINTS" id="PR00038">
    <property type="entry name" value="HTHLUXR"/>
</dbReference>
<evidence type="ECO:0000313" key="4">
    <source>
        <dbReference type="EMBL" id="EJZ04974.1"/>
    </source>
</evidence>
<organism evidence="4 5">
    <name type="scientific">Mycolicibacterium vaccae ATCC 25954</name>
    <dbReference type="NCBI Taxonomy" id="1194972"/>
    <lineage>
        <taxon>Bacteria</taxon>
        <taxon>Bacillati</taxon>
        <taxon>Actinomycetota</taxon>
        <taxon>Actinomycetes</taxon>
        <taxon>Mycobacteriales</taxon>
        <taxon>Mycobacteriaceae</taxon>
        <taxon>Mycolicibacterium</taxon>
    </lineage>
</organism>
<dbReference type="InterPro" id="IPR000792">
    <property type="entry name" value="Tscrpt_reg_LuxR_C"/>
</dbReference>
<proteinExistence type="predicted"/>
<gene>
    <name evidence="4" type="ORF">MVAC_26821</name>
</gene>
<keyword evidence="5" id="KW-1185">Reference proteome</keyword>
<dbReference type="RefSeq" id="WP_003933816.1">
    <property type="nucleotide sequence ID" value="NZ_JH814706.1"/>
</dbReference>
<dbReference type="eggNOG" id="COG2909">
    <property type="taxonomic scope" value="Bacteria"/>
</dbReference>
<dbReference type="Gene3D" id="1.10.10.10">
    <property type="entry name" value="Winged helix-like DNA-binding domain superfamily/Winged helix DNA-binding domain"/>
    <property type="match status" value="1"/>
</dbReference>
<dbReference type="InterPro" id="IPR016032">
    <property type="entry name" value="Sig_transdc_resp-reg_C-effctor"/>
</dbReference>
<dbReference type="SUPFAM" id="SSF46894">
    <property type="entry name" value="C-terminal effector domain of the bipartite response regulators"/>
    <property type="match status" value="1"/>
</dbReference>
<dbReference type="InterPro" id="IPR027417">
    <property type="entry name" value="P-loop_NTPase"/>
</dbReference>
<evidence type="ECO:0000313" key="5">
    <source>
        <dbReference type="Proteomes" id="UP000006072"/>
    </source>
</evidence>
<dbReference type="SUPFAM" id="SSF52540">
    <property type="entry name" value="P-loop containing nucleoside triphosphate hydrolases"/>
    <property type="match status" value="1"/>
</dbReference>
<dbReference type="SMART" id="SM00421">
    <property type="entry name" value="HTH_LUXR"/>
    <property type="match status" value="1"/>
</dbReference>
<dbReference type="GO" id="GO:0003677">
    <property type="term" value="F:DNA binding"/>
    <property type="evidence" value="ECO:0007669"/>
    <property type="project" value="InterPro"/>
</dbReference>
<evidence type="ECO:0000256" key="1">
    <source>
        <dbReference type="ARBA" id="ARBA00022741"/>
    </source>
</evidence>
<dbReference type="GO" id="GO:0005737">
    <property type="term" value="C:cytoplasm"/>
    <property type="evidence" value="ECO:0007669"/>
    <property type="project" value="TreeGrafter"/>
</dbReference>
<dbReference type="Gene3D" id="3.40.50.300">
    <property type="entry name" value="P-loop containing nucleotide triphosphate hydrolases"/>
    <property type="match status" value="1"/>
</dbReference>
<dbReference type="Pfam" id="PF13191">
    <property type="entry name" value="AAA_16"/>
    <property type="match status" value="1"/>
</dbReference>
<dbReference type="InterPro" id="IPR041664">
    <property type="entry name" value="AAA_16"/>
</dbReference>
<dbReference type="GO" id="GO:0005524">
    <property type="term" value="F:ATP binding"/>
    <property type="evidence" value="ECO:0007669"/>
    <property type="project" value="UniProtKB-KW"/>
</dbReference>
<keyword evidence="2" id="KW-0067">ATP-binding</keyword>
<feature type="domain" description="HTH luxR-type" evidence="3">
    <location>
        <begin position="802"/>
        <end position="867"/>
    </location>
</feature>
<protein>
    <submittedName>
        <fullName evidence="4">LuxR family transcriptional regulator</fullName>
    </submittedName>
</protein>
<dbReference type="Proteomes" id="UP000006072">
    <property type="component" value="Unassembled WGS sequence"/>
</dbReference>
<name>K0V1X1_MYCVA</name>
<dbReference type="PANTHER" id="PTHR16305">
    <property type="entry name" value="TESTICULAR SOLUBLE ADENYLYL CYCLASE"/>
    <property type="match status" value="1"/>
</dbReference>